<dbReference type="Pfam" id="PF05726">
    <property type="entry name" value="Pirin_C"/>
    <property type="match status" value="1"/>
</dbReference>
<dbReference type="InterPro" id="IPR011051">
    <property type="entry name" value="RmlC_Cupin_sf"/>
</dbReference>
<evidence type="ECO:0000259" key="4">
    <source>
        <dbReference type="Pfam" id="PF05726"/>
    </source>
</evidence>
<keyword evidence="6" id="KW-1185">Reference proteome</keyword>
<dbReference type="PANTHER" id="PTHR13903">
    <property type="entry name" value="PIRIN-RELATED"/>
    <property type="match status" value="1"/>
</dbReference>
<feature type="domain" description="Pirin C-terminal" evidence="4">
    <location>
        <begin position="170"/>
        <end position="266"/>
    </location>
</feature>
<evidence type="ECO:0000313" key="5">
    <source>
        <dbReference type="EMBL" id="GAA5097108.1"/>
    </source>
</evidence>
<accession>A0ABP9MLE9</accession>
<proteinExistence type="inferred from homology"/>
<dbReference type="InterPro" id="IPR008778">
    <property type="entry name" value="Pirin_C_dom"/>
</dbReference>
<feature type="domain" description="Pirin N-terminal" evidence="3">
    <location>
        <begin position="18"/>
        <end position="118"/>
    </location>
</feature>
<dbReference type="Gene3D" id="2.60.120.10">
    <property type="entry name" value="Jelly Rolls"/>
    <property type="match status" value="2"/>
</dbReference>
<evidence type="ECO:0000256" key="1">
    <source>
        <dbReference type="ARBA" id="ARBA00008416"/>
    </source>
</evidence>
<dbReference type="InterPro" id="IPR014710">
    <property type="entry name" value="RmlC-like_jellyroll"/>
</dbReference>
<name>A0ABP9MLE9_9GAMM</name>
<dbReference type="Pfam" id="PF02678">
    <property type="entry name" value="Pirin"/>
    <property type="match status" value="1"/>
</dbReference>
<evidence type="ECO:0000259" key="3">
    <source>
        <dbReference type="Pfam" id="PF02678"/>
    </source>
</evidence>
<gene>
    <name evidence="5" type="ORF">GCM10023338_08250</name>
</gene>
<evidence type="ECO:0000313" key="6">
    <source>
        <dbReference type="Proteomes" id="UP001500631"/>
    </source>
</evidence>
<comment type="similarity">
    <text evidence="1 2">Belongs to the pirin family.</text>
</comment>
<dbReference type="CDD" id="cd02247">
    <property type="entry name" value="cupin_pirin_C"/>
    <property type="match status" value="1"/>
</dbReference>
<dbReference type="Proteomes" id="UP001500631">
    <property type="component" value="Unassembled WGS sequence"/>
</dbReference>
<evidence type="ECO:0000256" key="2">
    <source>
        <dbReference type="RuleBase" id="RU003457"/>
    </source>
</evidence>
<comment type="caution">
    <text evidence="5">The sequence shown here is derived from an EMBL/GenBank/DDBJ whole genome shotgun (WGS) entry which is preliminary data.</text>
</comment>
<dbReference type="PIRSF" id="PIRSF006232">
    <property type="entry name" value="Pirin"/>
    <property type="match status" value="1"/>
</dbReference>
<dbReference type="EMBL" id="BAABKE010000002">
    <property type="protein sequence ID" value="GAA5097108.1"/>
    <property type="molecule type" value="Genomic_DNA"/>
</dbReference>
<sequence>MSIELFELRTAIIGENFPIKRAIPQRELRNIGHWVFLDHAGPTIFKAGEDVDVGAHPHIGLQTFSWLLQGEIIHNDSLGSHQIMSPYQINLMTAGKGIVHTELSHPDSKELHLAQLWIALPKEKETIEPDFKHYPKLPHIDHDDYEAYVLVGECDGHISPVEMHSPLSALDIKGKKDITITLPLNPNFEYGLLPLEGEMTAEEAQMNDNTLAYIPAGTTSITLKLHKNSRALLIGGEPIEHPPLMWWNFVAWEQETIEEALKDWESHSDRFPEVHYPGKSERLIAPPLTGKLKSH</sequence>
<protein>
    <submittedName>
        <fullName evidence="5">Pirin family protein</fullName>
    </submittedName>
</protein>
<dbReference type="InterPro" id="IPR003829">
    <property type="entry name" value="Pirin_N_dom"/>
</dbReference>
<reference evidence="6" key="1">
    <citation type="journal article" date="2019" name="Int. J. Syst. Evol. Microbiol.">
        <title>The Global Catalogue of Microorganisms (GCM) 10K type strain sequencing project: providing services to taxonomists for standard genome sequencing and annotation.</title>
        <authorList>
            <consortium name="The Broad Institute Genomics Platform"/>
            <consortium name="The Broad Institute Genome Sequencing Center for Infectious Disease"/>
            <person name="Wu L."/>
            <person name="Ma J."/>
        </authorList>
    </citation>
    <scope>NUCLEOTIDE SEQUENCE [LARGE SCALE GENOMIC DNA]</scope>
    <source>
        <strain evidence="6">JCM 18424</strain>
    </source>
</reference>
<dbReference type="RefSeq" id="WP_077924928.1">
    <property type="nucleotide sequence ID" value="NZ_BAABKE010000002.1"/>
</dbReference>
<organism evidence="5 6">
    <name type="scientific">Wohlfahrtiimonas larvae</name>
    <dbReference type="NCBI Taxonomy" id="1157986"/>
    <lineage>
        <taxon>Bacteria</taxon>
        <taxon>Pseudomonadati</taxon>
        <taxon>Pseudomonadota</taxon>
        <taxon>Gammaproteobacteria</taxon>
        <taxon>Cardiobacteriales</taxon>
        <taxon>Ignatzschineriaceae</taxon>
        <taxon>Wohlfahrtiimonas</taxon>
    </lineage>
</organism>
<dbReference type="PANTHER" id="PTHR13903:SF8">
    <property type="entry name" value="PIRIN"/>
    <property type="match status" value="1"/>
</dbReference>
<dbReference type="InterPro" id="IPR012093">
    <property type="entry name" value="Pirin"/>
</dbReference>
<dbReference type="SUPFAM" id="SSF51182">
    <property type="entry name" value="RmlC-like cupins"/>
    <property type="match status" value="1"/>
</dbReference>
<dbReference type="CDD" id="cd02909">
    <property type="entry name" value="cupin_pirin_N"/>
    <property type="match status" value="1"/>
</dbReference>